<gene>
    <name evidence="2" type="ORF">EW146_g9660</name>
</gene>
<reference evidence="2 3" key="1">
    <citation type="submission" date="2019-02" db="EMBL/GenBank/DDBJ databases">
        <title>Genome sequencing of the rare red list fungi Bondarzewia mesenterica.</title>
        <authorList>
            <person name="Buettner E."/>
            <person name="Kellner H."/>
        </authorList>
    </citation>
    <scope>NUCLEOTIDE SEQUENCE [LARGE SCALE GENOMIC DNA]</scope>
    <source>
        <strain evidence="2 3">DSM 108281</strain>
    </source>
</reference>
<name>A0A4V3XCP0_9AGAM</name>
<feature type="compositionally biased region" description="Acidic residues" evidence="1">
    <location>
        <begin position="44"/>
        <end position="56"/>
    </location>
</feature>
<organism evidence="2 3">
    <name type="scientific">Bondarzewia mesenterica</name>
    <dbReference type="NCBI Taxonomy" id="1095465"/>
    <lineage>
        <taxon>Eukaryota</taxon>
        <taxon>Fungi</taxon>
        <taxon>Dikarya</taxon>
        <taxon>Basidiomycota</taxon>
        <taxon>Agaricomycotina</taxon>
        <taxon>Agaricomycetes</taxon>
        <taxon>Russulales</taxon>
        <taxon>Bondarzewiaceae</taxon>
        <taxon>Bondarzewia</taxon>
    </lineage>
</organism>
<feature type="region of interest" description="Disordered" evidence="1">
    <location>
        <begin position="33"/>
        <end position="56"/>
    </location>
</feature>
<accession>A0A4V3XCP0</accession>
<sequence>MDRSARRMIRDQVYPSRVAIHTRGESHVLDIFKPRRPPQTSFDDISDQESEDDDYVGELDDRCSVWSMWSMRSTRNTRSVELEQMAMIWYAEARKKEEEAMRLEGEARRKEKEASQLRAAAKQKEASVSYP</sequence>
<evidence type="ECO:0000313" key="2">
    <source>
        <dbReference type="EMBL" id="THH06283.1"/>
    </source>
</evidence>
<comment type="caution">
    <text evidence="2">The sequence shown here is derived from an EMBL/GenBank/DDBJ whole genome shotgun (WGS) entry which is preliminary data.</text>
</comment>
<feature type="compositionally biased region" description="Basic and acidic residues" evidence="1">
    <location>
        <begin position="101"/>
        <end position="115"/>
    </location>
</feature>
<protein>
    <submittedName>
        <fullName evidence="2">Uncharacterized protein</fullName>
    </submittedName>
</protein>
<proteinExistence type="predicted"/>
<keyword evidence="3" id="KW-1185">Reference proteome</keyword>
<dbReference type="EMBL" id="SGPL01000896">
    <property type="protein sequence ID" value="THH06283.1"/>
    <property type="molecule type" value="Genomic_DNA"/>
</dbReference>
<feature type="region of interest" description="Disordered" evidence="1">
    <location>
        <begin position="101"/>
        <end position="131"/>
    </location>
</feature>
<dbReference type="Proteomes" id="UP000310158">
    <property type="component" value="Unassembled WGS sequence"/>
</dbReference>
<dbReference type="AlphaFoldDB" id="A0A4V3XCP0"/>
<evidence type="ECO:0000256" key="1">
    <source>
        <dbReference type="SAM" id="MobiDB-lite"/>
    </source>
</evidence>
<evidence type="ECO:0000313" key="3">
    <source>
        <dbReference type="Proteomes" id="UP000310158"/>
    </source>
</evidence>